<evidence type="ECO:0000256" key="1">
    <source>
        <dbReference type="SAM" id="Phobius"/>
    </source>
</evidence>
<sequence length="75" mass="8794">MTPAVAFCGFVQYVFLWNTASVITFLYHNSTMWSSAKYTVKPVLYQFILYNCCLSNKMFVIIIFCRFFCMVTCIL</sequence>
<evidence type="ECO:0000313" key="2">
    <source>
        <dbReference type="EMBL" id="JAI01993.1"/>
    </source>
</evidence>
<reference evidence="2" key="1">
    <citation type="submission" date="2014-11" db="EMBL/GenBank/DDBJ databases">
        <authorList>
            <person name="Amaro Gonzalez C."/>
        </authorList>
    </citation>
    <scope>NUCLEOTIDE SEQUENCE</scope>
</reference>
<accession>A0A0E9XGZ6</accession>
<dbReference type="EMBL" id="GBXM01006585">
    <property type="protein sequence ID" value="JAI01993.1"/>
    <property type="molecule type" value="Transcribed_RNA"/>
</dbReference>
<proteinExistence type="predicted"/>
<feature type="transmembrane region" description="Helical" evidence="1">
    <location>
        <begin position="7"/>
        <end position="27"/>
    </location>
</feature>
<organism evidence="2">
    <name type="scientific">Anguilla anguilla</name>
    <name type="common">European freshwater eel</name>
    <name type="synonym">Muraena anguilla</name>
    <dbReference type="NCBI Taxonomy" id="7936"/>
    <lineage>
        <taxon>Eukaryota</taxon>
        <taxon>Metazoa</taxon>
        <taxon>Chordata</taxon>
        <taxon>Craniata</taxon>
        <taxon>Vertebrata</taxon>
        <taxon>Euteleostomi</taxon>
        <taxon>Actinopterygii</taxon>
        <taxon>Neopterygii</taxon>
        <taxon>Teleostei</taxon>
        <taxon>Anguilliformes</taxon>
        <taxon>Anguillidae</taxon>
        <taxon>Anguilla</taxon>
    </lineage>
</organism>
<dbReference type="AlphaFoldDB" id="A0A0E9XGZ6"/>
<reference evidence="2" key="2">
    <citation type="journal article" date="2015" name="Fish Shellfish Immunol.">
        <title>Early steps in the European eel (Anguilla anguilla)-Vibrio vulnificus interaction in the gills: Role of the RtxA13 toxin.</title>
        <authorList>
            <person name="Callol A."/>
            <person name="Pajuelo D."/>
            <person name="Ebbesson L."/>
            <person name="Teles M."/>
            <person name="MacKenzie S."/>
            <person name="Amaro C."/>
        </authorList>
    </citation>
    <scope>NUCLEOTIDE SEQUENCE</scope>
</reference>
<keyword evidence="1" id="KW-0812">Transmembrane</keyword>
<feature type="transmembrane region" description="Helical" evidence="1">
    <location>
        <begin position="47"/>
        <end position="69"/>
    </location>
</feature>
<keyword evidence="1" id="KW-0472">Membrane</keyword>
<name>A0A0E9XGZ6_ANGAN</name>
<keyword evidence="1" id="KW-1133">Transmembrane helix</keyword>
<protein>
    <submittedName>
        <fullName evidence="2">Uncharacterized protein</fullName>
    </submittedName>
</protein>